<feature type="region of interest" description="Disordered" evidence="1">
    <location>
        <begin position="1"/>
        <end position="78"/>
    </location>
</feature>
<evidence type="ECO:0000256" key="1">
    <source>
        <dbReference type="SAM" id="MobiDB-lite"/>
    </source>
</evidence>
<organism evidence="2 3">
    <name type="scientific">Zalerion maritima</name>
    <dbReference type="NCBI Taxonomy" id="339359"/>
    <lineage>
        <taxon>Eukaryota</taxon>
        <taxon>Fungi</taxon>
        <taxon>Dikarya</taxon>
        <taxon>Ascomycota</taxon>
        <taxon>Pezizomycotina</taxon>
        <taxon>Sordariomycetes</taxon>
        <taxon>Lulworthiomycetidae</taxon>
        <taxon>Lulworthiales</taxon>
        <taxon>Lulworthiaceae</taxon>
        <taxon>Zalerion</taxon>
    </lineage>
</organism>
<feature type="compositionally biased region" description="Basic and acidic residues" evidence="1">
    <location>
        <begin position="7"/>
        <end position="23"/>
    </location>
</feature>
<feature type="region of interest" description="Disordered" evidence="1">
    <location>
        <begin position="96"/>
        <end position="115"/>
    </location>
</feature>
<evidence type="ECO:0000313" key="2">
    <source>
        <dbReference type="EMBL" id="KAJ2902853.1"/>
    </source>
</evidence>
<dbReference type="AlphaFoldDB" id="A0AAD5WST4"/>
<dbReference type="EMBL" id="JAKWBI020000100">
    <property type="protein sequence ID" value="KAJ2902853.1"/>
    <property type="molecule type" value="Genomic_DNA"/>
</dbReference>
<gene>
    <name evidence="2" type="ORF">MKZ38_000047</name>
</gene>
<feature type="compositionally biased region" description="Polar residues" evidence="1">
    <location>
        <begin position="49"/>
        <end position="60"/>
    </location>
</feature>
<evidence type="ECO:0000313" key="3">
    <source>
        <dbReference type="Proteomes" id="UP001201980"/>
    </source>
</evidence>
<reference evidence="2" key="1">
    <citation type="submission" date="2022-07" db="EMBL/GenBank/DDBJ databases">
        <title>Draft genome sequence of Zalerion maritima ATCC 34329, a (micro)plastics degrading marine fungus.</title>
        <authorList>
            <person name="Paco A."/>
            <person name="Goncalves M.F.M."/>
            <person name="Rocha-Santos T.A.P."/>
            <person name="Alves A."/>
        </authorList>
    </citation>
    <scope>NUCLEOTIDE SEQUENCE</scope>
    <source>
        <strain evidence="2">ATCC 34329</strain>
    </source>
</reference>
<sequence>MIMRNTEPLEIHRKAASGARRDLGSYYRNQEPLAPAPDYAGYRSYIPEASSSIPVSSKPNDSPEFGRPMNTSVPGVFSEADLKRTDKKCVKPEIMSQHSTNWSLPMSHSQESNTFGIKSPSLLKRSQTLWEAL</sequence>
<dbReference type="Proteomes" id="UP001201980">
    <property type="component" value="Unassembled WGS sequence"/>
</dbReference>
<name>A0AAD5WST4_9PEZI</name>
<protein>
    <submittedName>
        <fullName evidence="2">Uncharacterized protein</fullName>
    </submittedName>
</protein>
<accession>A0AAD5WST4</accession>
<comment type="caution">
    <text evidence="2">The sequence shown here is derived from an EMBL/GenBank/DDBJ whole genome shotgun (WGS) entry which is preliminary data.</text>
</comment>
<keyword evidence="3" id="KW-1185">Reference proteome</keyword>
<proteinExistence type="predicted"/>